<dbReference type="EMBL" id="LJRR01000106">
    <property type="protein sequence ID" value="KPZ20385.1"/>
    <property type="molecule type" value="Genomic_DNA"/>
</dbReference>
<dbReference type="PATRIC" id="fig|251703.9.peg.923"/>
<evidence type="ECO:0000313" key="1">
    <source>
        <dbReference type="EMBL" id="KPZ20385.1"/>
    </source>
</evidence>
<comment type="caution">
    <text evidence="1">The sequence shown here is derived from an EMBL/GenBank/DDBJ whole genome shotgun (WGS) entry which is preliminary data.</text>
</comment>
<protein>
    <submittedName>
        <fullName evidence="1">Uncharacterized protein</fullName>
    </submittedName>
</protein>
<reference evidence="1 2" key="1">
    <citation type="submission" date="2015-09" db="EMBL/GenBank/DDBJ databases">
        <title>Genome announcement of multiple Pseudomonas syringae strains.</title>
        <authorList>
            <person name="Thakur S."/>
            <person name="Wang P.W."/>
            <person name="Gong Y."/>
            <person name="Weir B.S."/>
            <person name="Guttman D.S."/>
        </authorList>
    </citation>
    <scope>NUCLEOTIDE SEQUENCE [LARGE SCALE GENOMIC DNA]</scope>
    <source>
        <strain evidence="1 2">ICMP3963</strain>
    </source>
</reference>
<proteinExistence type="predicted"/>
<sequence>MRKSAQRRMMADPRRSVVARDIKYFALPLSTARRAQVSPVLGQP</sequence>
<accession>A0A0N8TFX2</accession>
<dbReference type="Proteomes" id="UP000050317">
    <property type="component" value="Unassembled WGS sequence"/>
</dbReference>
<evidence type="ECO:0000313" key="2">
    <source>
        <dbReference type="Proteomes" id="UP000050317"/>
    </source>
</evidence>
<organism evidence="1 2">
    <name type="scientific">Pseudomonas syringae pv. viburni</name>
    <dbReference type="NCBI Taxonomy" id="251703"/>
    <lineage>
        <taxon>Bacteria</taxon>
        <taxon>Pseudomonadati</taxon>
        <taxon>Pseudomonadota</taxon>
        <taxon>Gammaproteobacteria</taxon>
        <taxon>Pseudomonadales</taxon>
        <taxon>Pseudomonadaceae</taxon>
        <taxon>Pseudomonas</taxon>
    </lineage>
</organism>
<gene>
    <name evidence="1" type="ORF">ALO40_101798</name>
</gene>
<name>A0A0N8TFX2_9PSED</name>
<dbReference type="AlphaFoldDB" id="A0A0N8TFX2"/>